<dbReference type="EMBL" id="FNVO01000032">
    <property type="protein sequence ID" value="SEG92058.1"/>
    <property type="molecule type" value="Genomic_DNA"/>
</dbReference>
<dbReference type="InterPro" id="IPR002397">
    <property type="entry name" value="Cyt_P450_B"/>
</dbReference>
<dbReference type="PANTHER" id="PTHR46696:SF1">
    <property type="entry name" value="CYTOCHROME P450 YJIB-RELATED"/>
    <property type="match status" value="1"/>
</dbReference>
<proteinExistence type="inferred from homology"/>
<dbReference type="SUPFAM" id="SSF48264">
    <property type="entry name" value="Cytochrome P450"/>
    <property type="match status" value="1"/>
</dbReference>
<dbReference type="Proteomes" id="UP000236723">
    <property type="component" value="Unassembled WGS sequence"/>
</dbReference>
<evidence type="ECO:0000256" key="2">
    <source>
        <dbReference type="SAM" id="MobiDB-lite"/>
    </source>
</evidence>
<keyword evidence="4" id="KW-1185">Reference proteome</keyword>
<dbReference type="GO" id="GO:0005506">
    <property type="term" value="F:iron ion binding"/>
    <property type="evidence" value="ECO:0007669"/>
    <property type="project" value="InterPro"/>
</dbReference>
<dbReference type="PRINTS" id="PR00359">
    <property type="entry name" value="BP450"/>
</dbReference>
<gene>
    <name evidence="3" type="ORF">SAMN04489712_1327</name>
</gene>
<dbReference type="OrthoDB" id="4133219at2"/>
<accession>A0A1H6E2W4</accession>
<dbReference type="Gene3D" id="1.10.630.10">
    <property type="entry name" value="Cytochrome P450"/>
    <property type="match status" value="1"/>
</dbReference>
<dbReference type="RefSeq" id="WP_103944348.1">
    <property type="nucleotide sequence ID" value="NZ_FNVO01000032.1"/>
</dbReference>
<dbReference type="AlphaFoldDB" id="A0A1H6E2W4"/>
<evidence type="ECO:0000256" key="1">
    <source>
        <dbReference type="ARBA" id="ARBA00010617"/>
    </source>
</evidence>
<dbReference type="GO" id="GO:0016705">
    <property type="term" value="F:oxidoreductase activity, acting on paired donors, with incorporation or reduction of molecular oxygen"/>
    <property type="evidence" value="ECO:0007669"/>
    <property type="project" value="InterPro"/>
</dbReference>
<dbReference type="InterPro" id="IPR036396">
    <property type="entry name" value="Cyt_P450_sf"/>
</dbReference>
<dbReference type="CDD" id="cd20623">
    <property type="entry name" value="CYP_unk"/>
    <property type="match status" value="1"/>
</dbReference>
<protein>
    <submittedName>
        <fullName evidence="3">Cytochrome P450</fullName>
    </submittedName>
</protein>
<evidence type="ECO:0000313" key="4">
    <source>
        <dbReference type="Proteomes" id="UP000236723"/>
    </source>
</evidence>
<dbReference type="GO" id="GO:0004497">
    <property type="term" value="F:monooxygenase activity"/>
    <property type="evidence" value="ECO:0007669"/>
    <property type="project" value="InterPro"/>
</dbReference>
<dbReference type="PANTHER" id="PTHR46696">
    <property type="entry name" value="P450, PUTATIVE (EUROFUNG)-RELATED"/>
    <property type="match status" value="1"/>
</dbReference>
<comment type="similarity">
    <text evidence="1">Belongs to the cytochrome P450 family.</text>
</comment>
<reference evidence="4" key="1">
    <citation type="submission" date="2016-10" db="EMBL/GenBank/DDBJ databases">
        <authorList>
            <person name="Varghese N."/>
            <person name="Submissions S."/>
        </authorList>
    </citation>
    <scope>NUCLEOTIDE SEQUENCE [LARGE SCALE GENOMIC DNA]</scope>
    <source>
        <strain evidence="4">DSM 43163</strain>
    </source>
</reference>
<evidence type="ECO:0000313" key="3">
    <source>
        <dbReference type="EMBL" id="SEG92058.1"/>
    </source>
</evidence>
<name>A0A1H6E2W4_9ACTN</name>
<sequence length="451" mass="48953">MTAESTEPAPPPGCPAHGLVKMYGHEFAADPHGTYARLREHGQFAPVEIAPGVPATLAIGYDAVLEMLRDDRTFLNNPSEWQKTVPPDCPVLPMMGYRPNALFADGTVHARLRGAILDSFARLDTATLRRYVERSADTLLQWIGPHGQADIQGEYAMALPVLVFMELFGCPSDISEKIVSGMSGIFEAIDAEKANAELAEGIMELVAHKRARPGEDITSWLMAHPARLTDEEMAHQLTVLLGGGIEPAGNLISGALRLLLSDDRFAGDLSGGSVPIEDALDEVLWTDPPIANYAARYPVRDVELAGHLLPADRPVVISFAAANTDPSKAGEQRVGNRAHLAWGAGPHLCPVREEGRLIASIALEKLLDGLPDMELAVPVEELEWRPGMFHRAPVSMPVRFPPVHTPEAPKQEHNARPVTPMPDSRAAHAPVAQPSGLRRLVASVTRWWRGD</sequence>
<organism evidence="3 4">
    <name type="scientific">Thermomonospora echinospora</name>
    <dbReference type="NCBI Taxonomy" id="1992"/>
    <lineage>
        <taxon>Bacteria</taxon>
        <taxon>Bacillati</taxon>
        <taxon>Actinomycetota</taxon>
        <taxon>Actinomycetes</taxon>
        <taxon>Streptosporangiales</taxon>
        <taxon>Thermomonosporaceae</taxon>
        <taxon>Thermomonospora</taxon>
    </lineage>
</organism>
<feature type="region of interest" description="Disordered" evidence="2">
    <location>
        <begin position="404"/>
        <end position="432"/>
    </location>
</feature>
<dbReference type="GO" id="GO:0020037">
    <property type="term" value="F:heme binding"/>
    <property type="evidence" value="ECO:0007669"/>
    <property type="project" value="InterPro"/>
</dbReference>